<evidence type="ECO:0000256" key="1">
    <source>
        <dbReference type="SAM" id="MobiDB-lite"/>
    </source>
</evidence>
<name>K0RIA9_THAOC</name>
<evidence type="ECO:0000313" key="2">
    <source>
        <dbReference type="EMBL" id="EJK52019.1"/>
    </source>
</evidence>
<gene>
    <name evidence="2" type="ORF">THAOC_28754</name>
</gene>
<comment type="caution">
    <text evidence="2">The sequence shown here is derived from an EMBL/GenBank/DDBJ whole genome shotgun (WGS) entry which is preliminary data.</text>
</comment>
<feature type="region of interest" description="Disordered" evidence="1">
    <location>
        <begin position="1"/>
        <end position="34"/>
    </location>
</feature>
<feature type="non-terminal residue" evidence="2">
    <location>
        <position position="59"/>
    </location>
</feature>
<dbReference type="EMBL" id="AGNL01040579">
    <property type="protein sequence ID" value="EJK52019.1"/>
    <property type="molecule type" value="Genomic_DNA"/>
</dbReference>
<protein>
    <submittedName>
        <fullName evidence="2">Uncharacterized protein</fullName>
    </submittedName>
</protein>
<dbReference type="Proteomes" id="UP000266841">
    <property type="component" value="Unassembled WGS sequence"/>
</dbReference>
<proteinExistence type="predicted"/>
<accession>K0RIA9</accession>
<dbReference type="AlphaFoldDB" id="K0RIA9"/>
<keyword evidence="3" id="KW-1185">Reference proteome</keyword>
<organism evidence="2 3">
    <name type="scientific">Thalassiosira oceanica</name>
    <name type="common">Marine diatom</name>
    <dbReference type="NCBI Taxonomy" id="159749"/>
    <lineage>
        <taxon>Eukaryota</taxon>
        <taxon>Sar</taxon>
        <taxon>Stramenopiles</taxon>
        <taxon>Ochrophyta</taxon>
        <taxon>Bacillariophyta</taxon>
        <taxon>Coscinodiscophyceae</taxon>
        <taxon>Thalassiosirophycidae</taxon>
        <taxon>Thalassiosirales</taxon>
        <taxon>Thalassiosiraceae</taxon>
        <taxon>Thalassiosira</taxon>
    </lineage>
</organism>
<reference evidence="2 3" key="1">
    <citation type="journal article" date="2012" name="Genome Biol.">
        <title>Genome and low-iron response of an oceanic diatom adapted to chronic iron limitation.</title>
        <authorList>
            <person name="Lommer M."/>
            <person name="Specht M."/>
            <person name="Roy A.S."/>
            <person name="Kraemer L."/>
            <person name="Andreson R."/>
            <person name="Gutowska M.A."/>
            <person name="Wolf J."/>
            <person name="Bergner S.V."/>
            <person name="Schilhabel M.B."/>
            <person name="Klostermeier U.C."/>
            <person name="Beiko R.G."/>
            <person name="Rosenstiel P."/>
            <person name="Hippler M."/>
            <person name="Laroche J."/>
        </authorList>
    </citation>
    <scope>NUCLEOTIDE SEQUENCE [LARGE SCALE GENOMIC DNA]</scope>
    <source>
        <strain evidence="2 3">CCMP1005</strain>
    </source>
</reference>
<sequence>MSLAEEHQSGDAASSSAATILAEPVTEEELMSSGHELPEAGYTCPLCCLPIALPAEKHS</sequence>
<evidence type="ECO:0000313" key="3">
    <source>
        <dbReference type="Proteomes" id="UP000266841"/>
    </source>
</evidence>